<gene>
    <name evidence="2" type="ORF">OLX77_04165</name>
</gene>
<evidence type="ECO:0000313" key="3">
    <source>
        <dbReference type="Proteomes" id="UP001154240"/>
    </source>
</evidence>
<feature type="domain" description="SHS2" evidence="1">
    <location>
        <begin position="25"/>
        <end position="191"/>
    </location>
</feature>
<evidence type="ECO:0000313" key="2">
    <source>
        <dbReference type="EMBL" id="MDG4475355.1"/>
    </source>
</evidence>
<dbReference type="Gene3D" id="3.30.1490.300">
    <property type="match status" value="1"/>
</dbReference>
<organism evidence="2 3">
    <name type="scientific">Thiovibrio frasassiensis</name>
    <dbReference type="NCBI Taxonomy" id="2984131"/>
    <lineage>
        <taxon>Bacteria</taxon>
        <taxon>Pseudomonadati</taxon>
        <taxon>Thermodesulfobacteriota</taxon>
        <taxon>Desulfobulbia</taxon>
        <taxon>Desulfobulbales</taxon>
        <taxon>Thiovibrionaceae</taxon>
        <taxon>Thiovibrio</taxon>
    </lineage>
</organism>
<dbReference type="SUPFAM" id="SSF53067">
    <property type="entry name" value="Actin-like ATPase domain"/>
    <property type="match status" value="2"/>
</dbReference>
<reference evidence="2" key="2">
    <citation type="submission" date="2022-10" db="EMBL/GenBank/DDBJ databases">
        <authorList>
            <person name="Aronson H.S."/>
        </authorList>
    </citation>
    <scope>NUCLEOTIDE SEQUENCE</scope>
    <source>
        <strain evidence="2">RS19-109</strain>
    </source>
</reference>
<proteinExistence type="predicted"/>
<dbReference type="AlphaFoldDB" id="A0A9X4RLF8"/>
<keyword evidence="3" id="KW-1185">Reference proteome</keyword>
<protein>
    <submittedName>
        <fullName evidence="2">Pilus assembly protein PilM</fullName>
    </submittedName>
</protein>
<evidence type="ECO:0000259" key="1">
    <source>
        <dbReference type="SMART" id="SM00842"/>
    </source>
</evidence>
<sequence>MGKSGFKKLQLPSLNIPFLKRQTLSVGLDIGSHAVKICELAETGTGYQLVALGSALLPPDSLEDGALQDPEAVGKVITSLVNNLKIKNKKVAISISGYSVIVKKINLAVMTEEELEKHIESEAEQYIPFDIEDVYLDFQDLKTNTASEPRTDVMLVAAKRDVVDGYLNMLRAAGLQPVVVDVDAFALENAFEANFGVADNVALVDIGASKMNINIISHGASILARDVVLGSRQLTEQIENLFGVSFEEAEGLKTGEIASKEKQEELETLFANTCSQWVTEVKRAIDFYYSNHPDETIAKIVLSGGGAKIQGLPEFFKKETDIPVEIFNPFKQATVDSRTIDPSYLKSIAPEMTLAAGLATRPVEV</sequence>
<dbReference type="Pfam" id="PF11104">
    <property type="entry name" value="PilM_2"/>
    <property type="match status" value="1"/>
</dbReference>
<dbReference type="InterPro" id="IPR005883">
    <property type="entry name" value="PilM"/>
</dbReference>
<dbReference type="PANTHER" id="PTHR32432">
    <property type="entry name" value="CELL DIVISION PROTEIN FTSA-RELATED"/>
    <property type="match status" value="1"/>
</dbReference>
<dbReference type="InterPro" id="IPR043129">
    <property type="entry name" value="ATPase_NBD"/>
</dbReference>
<dbReference type="RefSeq" id="WP_307632329.1">
    <property type="nucleotide sequence ID" value="NZ_JAPHEH010000001.1"/>
</dbReference>
<dbReference type="Proteomes" id="UP001154240">
    <property type="component" value="Unassembled WGS sequence"/>
</dbReference>
<dbReference type="CDD" id="cd24049">
    <property type="entry name" value="ASKHA_NBD_PilM"/>
    <property type="match status" value="1"/>
</dbReference>
<dbReference type="InterPro" id="IPR003494">
    <property type="entry name" value="SHS2_FtsA"/>
</dbReference>
<dbReference type="Gene3D" id="3.30.420.40">
    <property type="match status" value="2"/>
</dbReference>
<dbReference type="GO" id="GO:0051301">
    <property type="term" value="P:cell division"/>
    <property type="evidence" value="ECO:0007669"/>
    <property type="project" value="InterPro"/>
</dbReference>
<dbReference type="EMBL" id="JAPHEH010000001">
    <property type="protein sequence ID" value="MDG4475355.1"/>
    <property type="molecule type" value="Genomic_DNA"/>
</dbReference>
<dbReference type="InterPro" id="IPR050696">
    <property type="entry name" value="FtsA/MreB"/>
</dbReference>
<accession>A0A9X4RLF8</accession>
<dbReference type="NCBIfam" id="TIGR01175">
    <property type="entry name" value="pilM"/>
    <property type="match status" value="1"/>
</dbReference>
<comment type="caution">
    <text evidence="2">The sequence shown here is derived from an EMBL/GenBank/DDBJ whole genome shotgun (WGS) entry which is preliminary data.</text>
</comment>
<dbReference type="SMART" id="SM00842">
    <property type="entry name" value="FtsA"/>
    <property type="match status" value="1"/>
</dbReference>
<reference evidence="2" key="1">
    <citation type="journal article" date="2022" name="bioRxiv">
        <title>Thiovibrio frasassiensisgen. nov., sp. nov., an autotrophic, elemental sulfur disproportionating bacterium isolated from sulfidic karst sediment, and proposal of Thiovibrionaceae fam. nov.</title>
        <authorList>
            <person name="Aronson H."/>
            <person name="Thomas C."/>
            <person name="Bhattacharyya M."/>
            <person name="Eckstein S."/>
            <person name="Jensen S."/>
            <person name="Barco R."/>
            <person name="Macalady J."/>
            <person name="Amend J."/>
        </authorList>
    </citation>
    <scope>NUCLEOTIDE SEQUENCE</scope>
    <source>
        <strain evidence="2">RS19-109</strain>
    </source>
</reference>
<dbReference type="PIRSF" id="PIRSF019169">
    <property type="entry name" value="PilM"/>
    <property type="match status" value="1"/>
</dbReference>
<dbReference type="PANTHER" id="PTHR32432:SF3">
    <property type="entry name" value="ETHANOLAMINE UTILIZATION PROTEIN EUTJ"/>
    <property type="match status" value="1"/>
</dbReference>
<name>A0A9X4RLF8_9BACT</name>